<keyword evidence="1" id="KW-0812">Transmembrane</keyword>
<sequence length="116" mass="13897">MGFIVIPYMWLFQFIFQLFVPFADLYSLFALLTGGSIKILYFYLAFFLVDFFTCWFAFGLEKESRKPLWGFLYQRFVYRYLLCYIVYRAFLNALSGKRLGWNKLQRKGSVKLPLKG</sequence>
<protein>
    <submittedName>
        <fullName evidence="2">Uncharacterized protein</fullName>
    </submittedName>
</protein>
<feature type="transmembrane region" description="Helical" evidence="1">
    <location>
        <begin position="39"/>
        <end position="58"/>
    </location>
</feature>
<evidence type="ECO:0000313" key="2">
    <source>
        <dbReference type="EMBL" id="MBP1932626.1"/>
    </source>
</evidence>
<reference evidence="2 3" key="1">
    <citation type="submission" date="2021-03" db="EMBL/GenBank/DDBJ databases">
        <title>Genomic Encyclopedia of Type Strains, Phase IV (KMG-IV): sequencing the most valuable type-strain genomes for metagenomic binning, comparative biology and taxonomic classification.</title>
        <authorList>
            <person name="Goeker M."/>
        </authorList>
    </citation>
    <scope>NUCLEOTIDE SEQUENCE [LARGE SCALE GENOMIC DNA]</scope>
    <source>
        <strain evidence="2 3">DSM 24738</strain>
    </source>
</reference>
<feature type="transmembrane region" description="Helical" evidence="1">
    <location>
        <begin position="78"/>
        <end position="96"/>
    </location>
</feature>
<keyword evidence="3" id="KW-1185">Reference proteome</keyword>
<proteinExistence type="predicted"/>
<dbReference type="RefSeq" id="WP_209810665.1">
    <property type="nucleotide sequence ID" value="NZ_JAGGKT010000007.1"/>
</dbReference>
<accession>A0ABS4GQW3</accession>
<dbReference type="Proteomes" id="UP001519343">
    <property type="component" value="Unassembled WGS sequence"/>
</dbReference>
<evidence type="ECO:0000313" key="3">
    <source>
        <dbReference type="Proteomes" id="UP001519343"/>
    </source>
</evidence>
<organism evidence="2 3">
    <name type="scientific">Ammoniphilus resinae</name>
    <dbReference type="NCBI Taxonomy" id="861532"/>
    <lineage>
        <taxon>Bacteria</taxon>
        <taxon>Bacillati</taxon>
        <taxon>Bacillota</taxon>
        <taxon>Bacilli</taxon>
        <taxon>Bacillales</taxon>
        <taxon>Paenibacillaceae</taxon>
        <taxon>Aneurinibacillus group</taxon>
        <taxon>Ammoniphilus</taxon>
    </lineage>
</organism>
<gene>
    <name evidence="2" type="ORF">J2Z37_002634</name>
</gene>
<name>A0ABS4GQW3_9BACL</name>
<comment type="caution">
    <text evidence="2">The sequence shown here is derived from an EMBL/GenBank/DDBJ whole genome shotgun (WGS) entry which is preliminary data.</text>
</comment>
<evidence type="ECO:0000256" key="1">
    <source>
        <dbReference type="SAM" id="Phobius"/>
    </source>
</evidence>
<feature type="transmembrane region" description="Helical" evidence="1">
    <location>
        <begin position="6"/>
        <end position="32"/>
    </location>
</feature>
<dbReference type="EMBL" id="JAGGKT010000007">
    <property type="protein sequence ID" value="MBP1932626.1"/>
    <property type="molecule type" value="Genomic_DNA"/>
</dbReference>
<keyword evidence="1" id="KW-0472">Membrane</keyword>
<keyword evidence="1" id="KW-1133">Transmembrane helix</keyword>